<evidence type="ECO:0000313" key="3">
    <source>
        <dbReference type="Proteomes" id="UP001589698"/>
    </source>
</evidence>
<sequence>MSAVVGTRSGARLGRLAGAGLLAAVGTAVVTTAAAALLHLGGVDFEVDGGEVPVAGIGTVTFVASSVGVLLAVALRWWSARPAEHFVRVAFVLTALSLVPPVLWGRGAGTVVALEALHLLAAVVMIGAMARLLRPETR</sequence>
<dbReference type="EMBL" id="JBHLXH010000001">
    <property type="protein sequence ID" value="MFC0222444.1"/>
    <property type="molecule type" value="Genomic_DNA"/>
</dbReference>
<keyword evidence="1" id="KW-0472">Membrane</keyword>
<dbReference type="InterPro" id="IPR045713">
    <property type="entry name" value="DUF6069"/>
</dbReference>
<keyword evidence="3" id="KW-1185">Reference proteome</keyword>
<feature type="transmembrane region" description="Helical" evidence="1">
    <location>
        <begin position="86"/>
        <end position="104"/>
    </location>
</feature>
<evidence type="ECO:0000256" key="1">
    <source>
        <dbReference type="SAM" id="Phobius"/>
    </source>
</evidence>
<dbReference type="Pfam" id="PF19545">
    <property type="entry name" value="DUF6069"/>
    <property type="match status" value="1"/>
</dbReference>
<gene>
    <name evidence="2" type="ORF">ACFFJG_08125</name>
</gene>
<dbReference type="RefSeq" id="WP_378518096.1">
    <property type="nucleotide sequence ID" value="NZ_CBCSDI010000019.1"/>
</dbReference>
<evidence type="ECO:0000313" key="2">
    <source>
        <dbReference type="EMBL" id="MFC0222444.1"/>
    </source>
</evidence>
<feature type="transmembrane region" description="Helical" evidence="1">
    <location>
        <begin position="16"/>
        <end position="40"/>
    </location>
</feature>
<comment type="caution">
    <text evidence="2">The sequence shown here is derived from an EMBL/GenBank/DDBJ whole genome shotgun (WGS) entry which is preliminary data.</text>
</comment>
<keyword evidence="1" id="KW-1133">Transmembrane helix</keyword>
<accession>A0ABV6E0D7</accession>
<organism evidence="2 3">
    <name type="scientific">Nocardioides zeicaulis</name>
    <dbReference type="NCBI Taxonomy" id="1776857"/>
    <lineage>
        <taxon>Bacteria</taxon>
        <taxon>Bacillati</taxon>
        <taxon>Actinomycetota</taxon>
        <taxon>Actinomycetes</taxon>
        <taxon>Propionibacteriales</taxon>
        <taxon>Nocardioidaceae</taxon>
        <taxon>Nocardioides</taxon>
    </lineage>
</organism>
<protein>
    <submittedName>
        <fullName evidence="2">DUF6069 family protein</fullName>
    </submittedName>
</protein>
<feature type="transmembrane region" description="Helical" evidence="1">
    <location>
        <begin position="116"/>
        <end position="133"/>
    </location>
</feature>
<name>A0ABV6E0D7_9ACTN</name>
<proteinExistence type="predicted"/>
<feature type="transmembrane region" description="Helical" evidence="1">
    <location>
        <begin position="52"/>
        <end position="74"/>
    </location>
</feature>
<dbReference type="Proteomes" id="UP001589698">
    <property type="component" value="Unassembled WGS sequence"/>
</dbReference>
<keyword evidence="1" id="KW-0812">Transmembrane</keyword>
<reference evidence="2 3" key="1">
    <citation type="submission" date="2024-09" db="EMBL/GenBank/DDBJ databases">
        <authorList>
            <person name="Sun Q."/>
            <person name="Mori K."/>
        </authorList>
    </citation>
    <scope>NUCLEOTIDE SEQUENCE [LARGE SCALE GENOMIC DNA]</scope>
    <source>
        <strain evidence="2 3">CCM 8654</strain>
    </source>
</reference>